<organism evidence="2 3">
    <name type="scientific">Chitinophaga caeni</name>
    <dbReference type="NCBI Taxonomy" id="2029983"/>
    <lineage>
        <taxon>Bacteria</taxon>
        <taxon>Pseudomonadati</taxon>
        <taxon>Bacteroidota</taxon>
        <taxon>Chitinophagia</taxon>
        <taxon>Chitinophagales</taxon>
        <taxon>Chitinophagaceae</taxon>
        <taxon>Chitinophaga</taxon>
    </lineage>
</organism>
<dbReference type="OrthoDB" id="670335at2"/>
<proteinExistence type="predicted"/>
<evidence type="ECO:0000313" key="3">
    <source>
        <dbReference type="Proteomes" id="UP000220133"/>
    </source>
</evidence>
<reference evidence="2 3" key="1">
    <citation type="submission" date="2017-10" db="EMBL/GenBank/DDBJ databases">
        <title>Paenichitinophaga pekingensis gen. nov., sp. nov., isolated from activated sludge.</title>
        <authorList>
            <person name="Jin D."/>
            <person name="Kong X."/>
            <person name="Deng Y."/>
            <person name="Bai Z."/>
        </authorList>
    </citation>
    <scope>NUCLEOTIDE SEQUENCE [LARGE SCALE GENOMIC DNA]</scope>
    <source>
        <strain evidence="2 3">13</strain>
    </source>
</reference>
<accession>A0A291QT12</accession>
<evidence type="ECO:0000313" key="2">
    <source>
        <dbReference type="EMBL" id="ATL47085.1"/>
    </source>
</evidence>
<evidence type="ECO:0000256" key="1">
    <source>
        <dbReference type="SAM" id="Phobius"/>
    </source>
</evidence>
<name>A0A291QT12_9BACT</name>
<sequence length="199" mass="22723">MEQREQTQHMSGEQSMAIIQQIIHDAKFKFSTNGVEFLMWGWLVAIAAIVQYLLIQLDYPRSWLTWAVFMPMGMIVTIYRTLRRFKKQTYQLTVTNIFLSVILGFSISVLILISMMHKIGPITGMGISLVFYGFMLFVCGNIIRFWPMIAGAIINWIAGFIVVMYLDIPNSLLALAIAAILGYVVPGHLLRYSYNNKKA</sequence>
<dbReference type="RefSeq" id="WP_098193469.1">
    <property type="nucleotide sequence ID" value="NZ_CP023777.1"/>
</dbReference>
<keyword evidence="1" id="KW-0812">Transmembrane</keyword>
<feature type="transmembrane region" description="Helical" evidence="1">
    <location>
        <begin position="172"/>
        <end position="190"/>
    </location>
</feature>
<feature type="transmembrane region" description="Helical" evidence="1">
    <location>
        <begin position="145"/>
        <end position="166"/>
    </location>
</feature>
<feature type="transmembrane region" description="Helical" evidence="1">
    <location>
        <begin position="119"/>
        <end position="138"/>
    </location>
</feature>
<protein>
    <submittedName>
        <fullName evidence="2">Uncharacterized protein</fullName>
    </submittedName>
</protein>
<keyword evidence="1" id="KW-1133">Transmembrane helix</keyword>
<dbReference type="Proteomes" id="UP000220133">
    <property type="component" value="Chromosome"/>
</dbReference>
<gene>
    <name evidence="2" type="ORF">COR50_07735</name>
</gene>
<feature type="transmembrane region" description="Helical" evidence="1">
    <location>
        <begin position="94"/>
        <end position="113"/>
    </location>
</feature>
<feature type="transmembrane region" description="Helical" evidence="1">
    <location>
        <begin position="63"/>
        <end position="82"/>
    </location>
</feature>
<dbReference type="KEGG" id="cbae:COR50_07735"/>
<feature type="transmembrane region" description="Helical" evidence="1">
    <location>
        <begin position="37"/>
        <end position="57"/>
    </location>
</feature>
<keyword evidence="1" id="KW-0472">Membrane</keyword>
<dbReference type="EMBL" id="CP023777">
    <property type="protein sequence ID" value="ATL47085.1"/>
    <property type="molecule type" value="Genomic_DNA"/>
</dbReference>
<keyword evidence="3" id="KW-1185">Reference proteome</keyword>
<dbReference type="AlphaFoldDB" id="A0A291QT12"/>